<feature type="region of interest" description="Disordered" evidence="1">
    <location>
        <begin position="75"/>
        <end position="184"/>
    </location>
</feature>
<feature type="compositionally biased region" description="Low complexity" evidence="1">
    <location>
        <begin position="343"/>
        <end position="354"/>
    </location>
</feature>
<keyword evidence="2" id="KW-0812">Transmembrane</keyword>
<reference evidence="3" key="1">
    <citation type="submission" date="2022-10" db="EMBL/GenBank/DDBJ databases">
        <title>The complete genomes of actinobacterial strains from the NBC collection.</title>
        <authorList>
            <person name="Joergensen T.S."/>
            <person name="Alvarez Arevalo M."/>
            <person name="Sterndorff E.B."/>
            <person name="Faurdal D."/>
            <person name="Vuksanovic O."/>
            <person name="Mourched A.-S."/>
            <person name="Charusanti P."/>
            <person name="Shaw S."/>
            <person name="Blin K."/>
            <person name="Weber T."/>
        </authorList>
    </citation>
    <scope>NUCLEOTIDE SEQUENCE</scope>
    <source>
        <strain evidence="3">NBC_00049</strain>
    </source>
</reference>
<feature type="transmembrane region" description="Helical" evidence="2">
    <location>
        <begin position="52"/>
        <end position="71"/>
    </location>
</feature>
<feature type="compositionally biased region" description="Low complexity" evidence="1">
    <location>
        <begin position="108"/>
        <end position="132"/>
    </location>
</feature>
<evidence type="ECO:0000256" key="2">
    <source>
        <dbReference type="SAM" id="Phobius"/>
    </source>
</evidence>
<proteinExistence type="predicted"/>
<sequence>MMDGHTSPGGASEEQALRGLLQGAVQGLEPSDGALERLRYAVPARRVLKRQVLVGAAAVALLAGTAIPAALHLTGGEGTAPEHSTMAGHGAQSGGKPGVVPSDPHQNGSTARPRATRSSSGAPAAGGTTGSPEAVVPGAPTFGATAGPSGSATSAGPTGTAGAIAGPSTGKGPLPPVAAPGTPGCDPQQLGVVGSARAPEADGKVYGSFKVTNVSARGCTVTGPDTVTAAVAAAPAAGVPVVGHTAGDPAGGLPDPSTGTPPVLLLAPNTAYEVRFAWVPGEGCRAAGPDTGAKPPQGDGSTVPQDPAGGTAGAAGATDPAAGTEPETAVTPPAASGVAVSHTPQTGAPTTQTTIPEVCGGTVYRTGPIPVESPNP</sequence>
<accession>A0AAU2JTK5</accession>
<feature type="region of interest" description="Disordered" evidence="1">
    <location>
        <begin position="287"/>
        <end position="376"/>
    </location>
</feature>
<feature type="compositionally biased region" description="Low complexity" evidence="1">
    <location>
        <begin position="143"/>
        <end position="170"/>
    </location>
</feature>
<gene>
    <name evidence="3" type="ORF">OG327_18335</name>
</gene>
<evidence type="ECO:0000256" key="1">
    <source>
        <dbReference type="SAM" id="MobiDB-lite"/>
    </source>
</evidence>
<dbReference type="EMBL" id="CP108264">
    <property type="protein sequence ID" value="WTU75116.1"/>
    <property type="molecule type" value="Genomic_DNA"/>
</dbReference>
<keyword evidence="2" id="KW-1133">Transmembrane helix</keyword>
<protein>
    <recommendedName>
        <fullName evidence="4">DUF4232 domain-containing protein</fullName>
    </recommendedName>
</protein>
<feature type="compositionally biased region" description="Low complexity" evidence="1">
    <location>
        <begin position="306"/>
        <end position="324"/>
    </location>
</feature>
<evidence type="ECO:0008006" key="4">
    <source>
        <dbReference type="Google" id="ProtNLM"/>
    </source>
</evidence>
<evidence type="ECO:0000313" key="3">
    <source>
        <dbReference type="EMBL" id="WTU75116.1"/>
    </source>
</evidence>
<dbReference type="AlphaFoldDB" id="A0AAU2JTK5"/>
<name>A0AAU2JTK5_9ACTN</name>
<keyword evidence="2" id="KW-0472">Membrane</keyword>
<organism evidence="3">
    <name type="scientific">Streptomyces sp. NBC_00049</name>
    <dbReference type="NCBI Taxonomy" id="2903617"/>
    <lineage>
        <taxon>Bacteria</taxon>
        <taxon>Bacillati</taxon>
        <taxon>Actinomycetota</taxon>
        <taxon>Actinomycetes</taxon>
        <taxon>Kitasatosporales</taxon>
        <taxon>Streptomycetaceae</taxon>
        <taxon>Streptomyces</taxon>
    </lineage>
</organism>